<protein>
    <submittedName>
        <fullName evidence="8">Glutamate transporter polyphemus-like</fullName>
    </submittedName>
</protein>
<feature type="transmembrane region" description="Helical" evidence="5">
    <location>
        <begin position="364"/>
        <end position="388"/>
    </location>
</feature>
<keyword evidence="7" id="KW-1185">Reference proteome</keyword>
<evidence type="ECO:0000256" key="2">
    <source>
        <dbReference type="ARBA" id="ARBA00022692"/>
    </source>
</evidence>
<comment type="subcellular location">
    <subcellularLocation>
        <location evidence="1">Membrane</location>
        <topology evidence="1">Multi-pass membrane protein</topology>
    </subcellularLocation>
</comment>
<evidence type="ECO:0000256" key="1">
    <source>
        <dbReference type="ARBA" id="ARBA00004141"/>
    </source>
</evidence>
<accession>A0A6P4HWU9</accession>
<name>A0A6P4HWU9_DROKI</name>
<dbReference type="PANTHER" id="PTHR22950:SF340">
    <property type="entry name" value="AMINO ACID TRANSPORTER TRANSMEMBRANE DOMAIN-CONTAINING PROTEIN-RELATED"/>
    <property type="match status" value="1"/>
</dbReference>
<dbReference type="OrthoDB" id="1684102at2759"/>
<gene>
    <name evidence="8" type="primary">LOC108073576</name>
</gene>
<keyword evidence="3 5" id="KW-1133">Transmembrane helix</keyword>
<feature type="transmembrane region" description="Helical" evidence="5">
    <location>
        <begin position="49"/>
        <end position="72"/>
    </location>
</feature>
<feature type="transmembrane region" description="Helical" evidence="5">
    <location>
        <begin position="150"/>
        <end position="167"/>
    </location>
</feature>
<dbReference type="Proteomes" id="UP001652661">
    <property type="component" value="Chromosome 3L"/>
</dbReference>
<evidence type="ECO:0000313" key="7">
    <source>
        <dbReference type="Proteomes" id="UP001652661"/>
    </source>
</evidence>
<feature type="transmembrane region" description="Helical" evidence="5">
    <location>
        <begin position="246"/>
        <end position="271"/>
    </location>
</feature>
<feature type="transmembrane region" description="Helical" evidence="5">
    <location>
        <begin position="109"/>
        <end position="130"/>
    </location>
</feature>
<keyword evidence="2 5" id="KW-0812">Transmembrane</keyword>
<organism evidence="7 8">
    <name type="scientific">Drosophila kikkawai</name>
    <name type="common">Fruit fly</name>
    <dbReference type="NCBI Taxonomy" id="30033"/>
    <lineage>
        <taxon>Eukaryota</taxon>
        <taxon>Metazoa</taxon>
        <taxon>Ecdysozoa</taxon>
        <taxon>Arthropoda</taxon>
        <taxon>Hexapoda</taxon>
        <taxon>Insecta</taxon>
        <taxon>Pterygota</taxon>
        <taxon>Neoptera</taxon>
        <taxon>Endopterygota</taxon>
        <taxon>Diptera</taxon>
        <taxon>Brachycera</taxon>
        <taxon>Muscomorpha</taxon>
        <taxon>Ephydroidea</taxon>
        <taxon>Drosophilidae</taxon>
        <taxon>Drosophila</taxon>
        <taxon>Sophophora</taxon>
    </lineage>
</organism>
<feature type="transmembrane region" description="Helical" evidence="5">
    <location>
        <begin position="174"/>
        <end position="195"/>
    </location>
</feature>
<reference evidence="8" key="1">
    <citation type="submission" date="2025-08" db="UniProtKB">
        <authorList>
            <consortium name="RefSeq"/>
        </authorList>
    </citation>
    <scope>IDENTIFICATION</scope>
    <source>
        <strain evidence="8">14028-0561.14</strain>
        <tissue evidence="8">Whole fly</tissue>
    </source>
</reference>
<feature type="transmembrane region" description="Helical" evidence="5">
    <location>
        <begin position="215"/>
        <end position="234"/>
    </location>
</feature>
<dbReference type="GO" id="GO:0005774">
    <property type="term" value="C:vacuolar membrane"/>
    <property type="evidence" value="ECO:0007669"/>
    <property type="project" value="TreeGrafter"/>
</dbReference>
<keyword evidence="4 5" id="KW-0472">Membrane</keyword>
<evidence type="ECO:0000256" key="5">
    <source>
        <dbReference type="SAM" id="Phobius"/>
    </source>
</evidence>
<sequence>MADTGRFNPYEHREVDFPITKFGAFVTTFNSVVGTGILALPLAFHYAGIVTATLLLLLITFLLIHGLQLLIYSMVECSRRLEIGYATFPEAMIYSFAQGPRCFRYCAKAGGYFVDGVLGLSHYGMCAVYGVFVASNFKQIIDFYWKVWDVRIYVAVVGLFLIPVFMVRSLKWLVPLNLTAMVFTYSGFFFMFYYLFTGLPSLSERDIIFGNVENIGLFFGIALFSVSSVGVMVATEAKMSKPETYLGWFGVLSISSFVVMVSYISFGFFGYWRYGEDLLASISLNLPTNEIAAQLSKILLALDIYLTYPLSGYVVINIIMTHYWNKHGKLKHAKVKETLLRILFVVVSTLNGVLAPHLGPLLSLVGAFTISLLNLIIPALMEICLYYPPEFSYGRLKWKLWKDIIIIIIGTIILVEGTYFAIVAMVKEYGRS</sequence>
<feature type="domain" description="Amino acid transporter transmembrane" evidence="6">
    <location>
        <begin position="22"/>
        <end position="422"/>
    </location>
</feature>
<dbReference type="GeneID" id="108073576"/>
<evidence type="ECO:0000256" key="4">
    <source>
        <dbReference type="ARBA" id="ARBA00023136"/>
    </source>
</evidence>
<dbReference type="AlphaFoldDB" id="A0A6P4HWU9"/>
<evidence type="ECO:0000313" key="8">
    <source>
        <dbReference type="RefSeq" id="XP_017020752.1"/>
    </source>
</evidence>
<dbReference type="GO" id="GO:0015179">
    <property type="term" value="F:L-amino acid transmembrane transporter activity"/>
    <property type="evidence" value="ECO:0007669"/>
    <property type="project" value="TreeGrafter"/>
</dbReference>
<dbReference type="RefSeq" id="XP_017020752.1">
    <property type="nucleotide sequence ID" value="XM_017165263.3"/>
</dbReference>
<dbReference type="Pfam" id="PF01490">
    <property type="entry name" value="Aa_trans"/>
    <property type="match status" value="1"/>
</dbReference>
<feature type="transmembrane region" description="Helical" evidence="5">
    <location>
        <begin position="22"/>
        <end position="43"/>
    </location>
</feature>
<feature type="transmembrane region" description="Helical" evidence="5">
    <location>
        <begin position="339"/>
        <end position="358"/>
    </location>
</feature>
<evidence type="ECO:0000256" key="3">
    <source>
        <dbReference type="ARBA" id="ARBA00022989"/>
    </source>
</evidence>
<dbReference type="PANTHER" id="PTHR22950">
    <property type="entry name" value="AMINO ACID TRANSPORTER"/>
    <property type="match status" value="1"/>
</dbReference>
<dbReference type="InterPro" id="IPR013057">
    <property type="entry name" value="AA_transpt_TM"/>
</dbReference>
<feature type="transmembrane region" description="Helical" evidence="5">
    <location>
        <begin position="291"/>
        <end position="319"/>
    </location>
</feature>
<evidence type="ECO:0000259" key="6">
    <source>
        <dbReference type="Pfam" id="PF01490"/>
    </source>
</evidence>
<feature type="transmembrane region" description="Helical" evidence="5">
    <location>
        <begin position="400"/>
        <end position="426"/>
    </location>
</feature>
<proteinExistence type="predicted"/>